<dbReference type="EMBL" id="FOIL01000018">
    <property type="protein sequence ID" value="SET44704.1"/>
    <property type="molecule type" value="Genomic_DNA"/>
</dbReference>
<keyword evidence="5 10" id="KW-0418">Kinase</keyword>
<dbReference type="GO" id="GO:0004674">
    <property type="term" value="F:protein serine/threonine kinase activity"/>
    <property type="evidence" value="ECO:0007669"/>
    <property type="project" value="UniProtKB-KW"/>
</dbReference>
<feature type="domain" description="Protein kinase" evidence="9">
    <location>
        <begin position="139"/>
        <end position="363"/>
    </location>
</feature>
<dbReference type="SMART" id="SM00220">
    <property type="entry name" value="S_TKc"/>
    <property type="match status" value="1"/>
</dbReference>
<keyword evidence="4" id="KW-0547">Nucleotide-binding</keyword>
<organism evidence="10 11">
    <name type="scientific">[Clostridium] aminophilum</name>
    <dbReference type="NCBI Taxonomy" id="1526"/>
    <lineage>
        <taxon>Bacteria</taxon>
        <taxon>Bacillati</taxon>
        <taxon>Bacillota</taxon>
        <taxon>Clostridia</taxon>
        <taxon>Lachnospirales</taxon>
        <taxon>Lachnospiraceae</taxon>
    </lineage>
</organism>
<name>A0A1I0EHC1_9FIRM</name>
<dbReference type="InterPro" id="IPR000719">
    <property type="entry name" value="Prot_kinase_dom"/>
</dbReference>
<dbReference type="GO" id="GO:0006886">
    <property type="term" value="P:intracellular protein transport"/>
    <property type="evidence" value="ECO:0007669"/>
    <property type="project" value="InterPro"/>
</dbReference>
<dbReference type="InterPro" id="IPR036174">
    <property type="entry name" value="Znf_Sec23_Sec24_sf"/>
</dbReference>
<dbReference type="Gene3D" id="1.10.510.10">
    <property type="entry name" value="Transferase(Phosphotransferase) domain 1"/>
    <property type="match status" value="1"/>
</dbReference>
<evidence type="ECO:0000256" key="6">
    <source>
        <dbReference type="ARBA" id="ARBA00022840"/>
    </source>
</evidence>
<dbReference type="STRING" id="1526.SAMN02910262_00501"/>
<evidence type="ECO:0000256" key="3">
    <source>
        <dbReference type="ARBA" id="ARBA00022679"/>
    </source>
</evidence>
<evidence type="ECO:0000256" key="4">
    <source>
        <dbReference type="ARBA" id="ARBA00022741"/>
    </source>
</evidence>
<dbReference type="Proteomes" id="UP000199820">
    <property type="component" value="Unassembled WGS sequence"/>
</dbReference>
<keyword evidence="11" id="KW-1185">Reference proteome</keyword>
<dbReference type="InterPro" id="IPR008271">
    <property type="entry name" value="Ser/Thr_kinase_AS"/>
</dbReference>
<dbReference type="PANTHER" id="PTHR24363:SF0">
    <property type="entry name" value="SERINE_THREONINE KINASE LIKE DOMAIN CONTAINING 1"/>
    <property type="match status" value="1"/>
</dbReference>
<dbReference type="AlphaFoldDB" id="A0A1I0EHC1"/>
<evidence type="ECO:0000256" key="2">
    <source>
        <dbReference type="ARBA" id="ARBA00022527"/>
    </source>
</evidence>
<keyword evidence="3" id="KW-0808">Transferase</keyword>
<dbReference type="PROSITE" id="PS00108">
    <property type="entry name" value="PROTEIN_KINASE_ST"/>
    <property type="match status" value="1"/>
</dbReference>
<dbReference type="Pfam" id="PF00069">
    <property type="entry name" value="Pkinase"/>
    <property type="match status" value="1"/>
</dbReference>
<evidence type="ECO:0000256" key="5">
    <source>
        <dbReference type="ARBA" id="ARBA00022777"/>
    </source>
</evidence>
<dbReference type="SUPFAM" id="SSF82919">
    <property type="entry name" value="Zn-finger domain of Sec23/24"/>
    <property type="match status" value="1"/>
</dbReference>
<evidence type="ECO:0000256" key="8">
    <source>
        <dbReference type="ARBA" id="ARBA00048679"/>
    </source>
</evidence>
<dbReference type="OrthoDB" id="9788659at2"/>
<dbReference type="GO" id="GO:0005524">
    <property type="term" value="F:ATP binding"/>
    <property type="evidence" value="ECO:0007669"/>
    <property type="project" value="UniProtKB-KW"/>
</dbReference>
<protein>
    <recommendedName>
        <fullName evidence="1">non-specific serine/threonine protein kinase</fullName>
        <ecNumber evidence="1">2.7.11.1</ecNumber>
    </recommendedName>
</protein>
<keyword evidence="6" id="KW-0067">ATP-binding</keyword>
<dbReference type="GO" id="GO:0030127">
    <property type="term" value="C:COPII vesicle coat"/>
    <property type="evidence" value="ECO:0007669"/>
    <property type="project" value="InterPro"/>
</dbReference>
<accession>A0A1I0EHC1</accession>
<reference evidence="10 11" key="1">
    <citation type="submission" date="2016-10" db="EMBL/GenBank/DDBJ databases">
        <authorList>
            <person name="de Groot N.N."/>
        </authorList>
    </citation>
    <scope>NUCLEOTIDE SEQUENCE [LARGE SCALE GENOMIC DNA]</scope>
    <source>
        <strain evidence="10 11">KH1P1</strain>
    </source>
</reference>
<sequence length="371" mass="42513">MNSASTQKIKYVDPSAFSSEKEEGSFDYCTRCFASLLLQKGFDPSMNYWVCKGCGQMLINPDIETESDIVWCCDQCGEPMNDQPGFDETLGQWKCIFCGYENKLDQREIYVTEEEFLAEKNNPYKGMTDDEVLMLSVYTDEEPLAGRDDISLVYNREQGIIYVKKFLRIYDKSVYQYLKEHPVAHMPRIVELYEGDNGLIVIEEYIHGITLEELLKDKLISPKHAIDIVKRICEILDSLHHLPTPIVHRDVKPSNIILSFDAEVYLLDMNAAKWYKPDQSEDTRYLGTENYAAPEQVGYGLSGSCEKSDIYAVGMLLNVMLTGTFPKEKKASGKIWDVIERCIRLDADQRFTAREVIEALEALDVTEVIEE</sequence>
<dbReference type="SUPFAM" id="SSF56112">
    <property type="entry name" value="Protein kinase-like (PK-like)"/>
    <property type="match status" value="1"/>
</dbReference>
<proteinExistence type="predicted"/>
<dbReference type="PANTHER" id="PTHR24363">
    <property type="entry name" value="SERINE/THREONINE PROTEIN KINASE"/>
    <property type="match status" value="1"/>
</dbReference>
<keyword evidence="2" id="KW-0723">Serine/threonine-protein kinase</keyword>
<evidence type="ECO:0000259" key="9">
    <source>
        <dbReference type="PROSITE" id="PS50011"/>
    </source>
</evidence>
<dbReference type="PROSITE" id="PS50011">
    <property type="entry name" value="PROTEIN_KINASE_DOM"/>
    <property type="match status" value="1"/>
</dbReference>
<comment type="catalytic activity">
    <reaction evidence="7">
        <text>L-threonyl-[protein] + ATP = O-phospho-L-threonyl-[protein] + ADP + H(+)</text>
        <dbReference type="Rhea" id="RHEA:46608"/>
        <dbReference type="Rhea" id="RHEA-COMP:11060"/>
        <dbReference type="Rhea" id="RHEA-COMP:11605"/>
        <dbReference type="ChEBI" id="CHEBI:15378"/>
        <dbReference type="ChEBI" id="CHEBI:30013"/>
        <dbReference type="ChEBI" id="CHEBI:30616"/>
        <dbReference type="ChEBI" id="CHEBI:61977"/>
        <dbReference type="ChEBI" id="CHEBI:456216"/>
        <dbReference type="EC" id="2.7.11.1"/>
    </reaction>
</comment>
<dbReference type="EC" id="2.7.11.1" evidence="1"/>
<evidence type="ECO:0000256" key="1">
    <source>
        <dbReference type="ARBA" id="ARBA00012513"/>
    </source>
</evidence>
<evidence type="ECO:0000256" key="7">
    <source>
        <dbReference type="ARBA" id="ARBA00047899"/>
    </source>
</evidence>
<comment type="catalytic activity">
    <reaction evidence="8">
        <text>L-seryl-[protein] + ATP = O-phospho-L-seryl-[protein] + ADP + H(+)</text>
        <dbReference type="Rhea" id="RHEA:17989"/>
        <dbReference type="Rhea" id="RHEA-COMP:9863"/>
        <dbReference type="Rhea" id="RHEA-COMP:11604"/>
        <dbReference type="ChEBI" id="CHEBI:15378"/>
        <dbReference type="ChEBI" id="CHEBI:29999"/>
        <dbReference type="ChEBI" id="CHEBI:30616"/>
        <dbReference type="ChEBI" id="CHEBI:83421"/>
        <dbReference type="ChEBI" id="CHEBI:456216"/>
        <dbReference type="EC" id="2.7.11.1"/>
    </reaction>
</comment>
<dbReference type="InterPro" id="IPR011009">
    <property type="entry name" value="Kinase-like_dom_sf"/>
</dbReference>
<gene>
    <name evidence="10" type="ORF">SAMN04487771_101858</name>
</gene>
<evidence type="ECO:0000313" key="11">
    <source>
        <dbReference type="Proteomes" id="UP000199820"/>
    </source>
</evidence>
<dbReference type="GO" id="GO:0006888">
    <property type="term" value="P:endoplasmic reticulum to Golgi vesicle-mediated transport"/>
    <property type="evidence" value="ECO:0007669"/>
    <property type="project" value="InterPro"/>
</dbReference>
<dbReference type="GO" id="GO:0008270">
    <property type="term" value="F:zinc ion binding"/>
    <property type="evidence" value="ECO:0007669"/>
    <property type="project" value="InterPro"/>
</dbReference>
<evidence type="ECO:0000313" key="10">
    <source>
        <dbReference type="EMBL" id="SET44704.1"/>
    </source>
</evidence>